<sequence>MPFCRHIAPKKTVVIATQRRHNCNCC</sequence>
<dbReference type="AlphaFoldDB" id="A0A0E9QSX0"/>
<dbReference type="EMBL" id="GBXM01088516">
    <property type="protein sequence ID" value="JAH20061.1"/>
    <property type="molecule type" value="Transcribed_RNA"/>
</dbReference>
<protein>
    <submittedName>
        <fullName evidence="1">Uncharacterized protein</fullName>
    </submittedName>
</protein>
<reference evidence="1" key="2">
    <citation type="journal article" date="2015" name="Fish Shellfish Immunol.">
        <title>Early steps in the European eel (Anguilla anguilla)-Vibrio vulnificus interaction in the gills: Role of the RtxA13 toxin.</title>
        <authorList>
            <person name="Callol A."/>
            <person name="Pajuelo D."/>
            <person name="Ebbesson L."/>
            <person name="Teles M."/>
            <person name="MacKenzie S."/>
            <person name="Amaro C."/>
        </authorList>
    </citation>
    <scope>NUCLEOTIDE SEQUENCE</scope>
</reference>
<accession>A0A0E9QSX0</accession>
<proteinExistence type="predicted"/>
<name>A0A0E9QSX0_ANGAN</name>
<reference evidence="1" key="1">
    <citation type="submission" date="2014-11" db="EMBL/GenBank/DDBJ databases">
        <authorList>
            <person name="Amaro Gonzalez C."/>
        </authorList>
    </citation>
    <scope>NUCLEOTIDE SEQUENCE</scope>
</reference>
<evidence type="ECO:0000313" key="1">
    <source>
        <dbReference type="EMBL" id="JAH20061.1"/>
    </source>
</evidence>
<organism evidence="1">
    <name type="scientific">Anguilla anguilla</name>
    <name type="common">European freshwater eel</name>
    <name type="synonym">Muraena anguilla</name>
    <dbReference type="NCBI Taxonomy" id="7936"/>
    <lineage>
        <taxon>Eukaryota</taxon>
        <taxon>Metazoa</taxon>
        <taxon>Chordata</taxon>
        <taxon>Craniata</taxon>
        <taxon>Vertebrata</taxon>
        <taxon>Euteleostomi</taxon>
        <taxon>Actinopterygii</taxon>
        <taxon>Neopterygii</taxon>
        <taxon>Teleostei</taxon>
        <taxon>Anguilliformes</taxon>
        <taxon>Anguillidae</taxon>
        <taxon>Anguilla</taxon>
    </lineage>
</organism>